<accession>A0A9P5XPT6</accession>
<keyword evidence="5" id="KW-0862">Zinc</keyword>
<organism evidence="7 8">
    <name type="scientific">Macrolepiota fuliginosa MF-IS2</name>
    <dbReference type="NCBI Taxonomy" id="1400762"/>
    <lineage>
        <taxon>Eukaryota</taxon>
        <taxon>Fungi</taxon>
        <taxon>Dikarya</taxon>
        <taxon>Basidiomycota</taxon>
        <taxon>Agaricomycotina</taxon>
        <taxon>Agaricomycetes</taxon>
        <taxon>Agaricomycetidae</taxon>
        <taxon>Agaricales</taxon>
        <taxon>Agaricineae</taxon>
        <taxon>Agaricaceae</taxon>
        <taxon>Macrolepiota</taxon>
    </lineage>
</organism>
<protein>
    <submittedName>
        <fullName evidence="7">Metallo-hydrolase/oxidoreductase</fullName>
    </submittedName>
</protein>
<dbReference type="GO" id="GO:0046872">
    <property type="term" value="F:metal ion binding"/>
    <property type="evidence" value="ECO:0007669"/>
    <property type="project" value="UniProtKB-KW"/>
</dbReference>
<evidence type="ECO:0000256" key="1">
    <source>
        <dbReference type="ARBA" id="ARBA00001947"/>
    </source>
</evidence>
<dbReference type="Gene3D" id="3.60.15.10">
    <property type="entry name" value="Ribonuclease Z/Hydroxyacylglutathione hydrolase-like"/>
    <property type="match status" value="1"/>
</dbReference>
<dbReference type="PANTHER" id="PTHR42978:SF2">
    <property type="entry name" value="102 KBASES UNSTABLE REGION: FROM 1 TO 119443"/>
    <property type="match status" value="1"/>
</dbReference>
<gene>
    <name evidence="7" type="ORF">P691DRAFT_192123</name>
</gene>
<comment type="similarity">
    <text evidence="2">Belongs to the metallo-beta-lactamase superfamily.</text>
</comment>
<reference evidence="7" key="1">
    <citation type="submission" date="2020-11" db="EMBL/GenBank/DDBJ databases">
        <authorList>
            <consortium name="DOE Joint Genome Institute"/>
            <person name="Ahrendt S."/>
            <person name="Riley R."/>
            <person name="Andreopoulos W."/>
            <person name="Labutti K."/>
            <person name="Pangilinan J."/>
            <person name="Ruiz-Duenas F.J."/>
            <person name="Barrasa J.M."/>
            <person name="Sanchez-Garcia M."/>
            <person name="Camarero S."/>
            <person name="Miyauchi S."/>
            <person name="Serrano A."/>
            <person name="Linde D."/>
            <person name="Babiker R."/>
            <person name="Drula E."/>
            <person name="Ayuso-Fernandez I."/>
            <person name="Pacheco R."/>
            <person name="Padilla G."/>
            <person name="Ferreira P."/>
            <person name="Barriuso J."/>
            <person name="Kellner H."/>
            <person name="Castanera R."/>
            <person name="Alfaro M."/>
            <person name="Ramirez L."/>
            <person name="Pisabarro A.G."/>
            <person name="Kuo A."/>
            <person name="Tritt A."/>
            <person name="Lipzen A."/>
            <person name="He G."/>
            <person name="Yan M."/>
            <person name="Ng V."/>
            <person name="Cullen D."/>
            <person name="Martin F."/>
            <person name="Rosso M.-N."/>
            <person name="Henrissat B."/>
            <person name="Hibbett D."/>
            <person name="Martinez A.T."/>
            <person name="Grigoriev I.V."/>
        </authorList>
    </citation>
    <scope>NUCLEOTIDE SEQUENCE</scope>
    <source>
        <strain evidence="7">MF-IS2</strain>
    </source>
</reference>
<dbReference type="EMBL" id="MU151052">
    <property type="protein sequence ID" value="KAF9454723.1"/>
    <property type="molecule type" value="Genomic_DNA"/>
</dbReference>
<dbReference type="SUPFAM" id="SSF56281">
    <property type="entry name" value="Metallo-hydrolase/oxidoreductase"/>
    <property type="match status" value="1"/>
</dbReference>
<evidence type="ECO:0000256" key="5">
    <source>
        <dbReference type="ARBA" id="ARBA00022833"/>
    </source>
</evidence>
<evidence type="ECO:0000256" key="3">
    <source>
        <dbReference type="ARBA" id="ARBA00022723"/>
    </source>
</evidence>
<comment type="cofactor">
    <cofactor evidence="1">
        <name>Zn(2+)</name>
        <dbReference type="ChEBI" id="CHEBI:29105"/>
    </cofactor>
</comment>
<keyword evidence="3" id="KW-0479">Metal-binding</keyword>
<sequence>MALPAPAENQPYCTVSALEAGFIYLNHAMFIDNATSNEGHRTPSLSFLLQHSKNNKKWVFDLGIRKDWKNSPPSVVKWIENVYPSDVPQDVVDSLAKGGMSPLDIDVVCLSHCHWDHTGYTPPFAKSEFIVGGETSQLFEGGFWPQNPESFFPADLLPTERTKFLGENTNWEPVGPFPRAYNYYGDGSLYIIDAPGHLFGHINLLARTSADGAWIYLAGDTAHHWNLITGESVIACGHPGHLHGTAHQNKELAEEMIRRVGELRKLPRVKVIIAHDKPWYDENKAGRAFFPGHIDSL</sequence>
<dbReference type="AlphaFoldDB" id="A0A9P5XPT6"/>
<evidence type="ECO:0000313" key="7">
    <source>
        <dbReference type="EMBL" id="KAF9454723.1"/>
    </source>
</evidence>
<keyword evidence="8" id="KW-1185">Reference proteome</keyword>
<evidence type="ECO:0000313" key="8">
    <source>
        <dbReference type="Proteomes" id="UP000807342"/>
    </source>
</evidence>
<dbReference type="Pfam" id="PF00753">
    <property type="entry name" value="Lactamase_B"/>
    <property type="match status" value="1"/>
</dbReference>
<evidence type="ECO:0000256" key="2">
    <source>
        <dbReference type="ARBA" id="ARBA00007749"/>
    </source>
</evidence>
<dbReference type="InterPro" id="IPR051013">
    <property type="entry name" value="MBL_superfamily_lactonases"/>
</dbReference>
<dbReference type="Proteomes" id="UP000807342">
    <property type="component" value="Unassembled WGS sequence"/>
</dbReference>
<evidence type="ECO:0000256" key="4">
    <source>
        <dbReference type="ARBA" id="ARBA00022801"/>
    </source>
</evidence>
<dbReference type="SMART" id="SM00849">
    <property type="entry name" value="Lactamase_B"/>
    <property type="match status" value="1"/>
</dbReference>
<dbReference type="InterPro" id="IPR001279">
    <property type="entry name" value="Metallo-B-lactamas"/>
</dbReference>
<proteinExistence type="inferred from homology"/>
<dbReference type="OrthoDB" id="10250730at2759"/>
<evidence type="ECO:0000259" key="6">
    <source>
        <dbReference type="SMART" id="SM00849"/>
    </source>
</evidence>
<feature type="domain" description="Metallo-beta-lactamase" evidence="6">
    <location>
        <begin position="43"/>
        <end position="275"/>
    </location>
</feature>
<name>A0A9P5XPT6_9AGAR</name>
<dbReference type="InterPro" id="IPR036866">
    <property type="entry name" value="RibonucZ/Hydroxyglut_hydro"/>
</dbReference>
<keyword evidence="4" id="KW-0378">Hydrolase</keyword>
<comment type="caution">
    <text evidence="7">The sequence shown here is derived from an EMBL/GenBank/DDBJ whole genome shotgun (WGS) entry which is preliminary data.</text>
</comment>
<dbReference type="PANTHER" id="PTHR42978">
    <property type="entry name" value="QUORUM-QUENCHING LACTONASE YTNP-RELATED-RELATED"/>
    <property type="match status" value="1"/>
</dbReference>
<dbReference type="CDD" id="cd07730">
    <property type="entry name" value="metallo-hydrolase-like_MBL-fold"/>
    <property type="match status" value="1"/>
</dbReference>
<dbReference type="GO" id="GO:0016787">
    <property type="term" value="F:hydrolase activity"/>
    <property type="evidence" value="ECO:0007669"/>
    <property type="project" value="UniProtKB-KW"/>
</dbReference>